<dbReference type="GO" id="GO:0004252">
    <property type="term" value="F:serine-type endopeptidase activity"/>
    <property type="evidence" value="ECO:0007669"/>
    <property type="project" value="InterPro"/>
</dbReference>
<comment type="subcellular location">
    <subcellularLocation>
        <location evidence="2">Cell membrane</location>
        <topology evidence="2">Single-pass type II membrane protein</topology>
    </subcellularLocation>
</comment>
<dbReference type="InterPro" id="IPR000223">
    <property type="entry name" value="Pept_S26A_signal_pept_1"/>
</dbReference>
<feature type="domain" description="Peptidase S26" evidence="7">
    <location>
        <begin position="91"/>
        <end position="131"/>
    </location>
</feature>
<dbReference type="RefSeq" id="WP_103954549.1">
    <property type="nucleotide sequence ID" value="NZ_FNVT01000001.1"/>
</dbReference>
<dbReference type="SUPFAM" id="SSF51306">
    <property type="entry name" value="LexA/Signal peptidase"/>
    <property type="match status" value="1"/>
</dbReference>
<comment type="similarity">
    <text evidence="3">Belongs to the peptidase S26 family.</text>
</comment>
<evidence type="ECO:0000256" key="6">
    <source>
        <dbReference type="PIRSR" id="PIRSR600223-1"/>
    </source>
</evidence>
<evidence type="ECO:0000313" key="9">
    <source>
        <dbReference type="Proteomes" id="UP000236732"/>
    </source>
</evidence>
<evidence type="ECO:0000256" key="5">
    <source>
        <dbReference type="ARBA" id="ARBA00022801"/>
    </source>
</evidence>
<dbReference type="OrthoDB" id="5518017at2"/>
<dbReference type="Pfam" id="PF10502">
    <property type="entry name" value="Peptidase_S26"/>
    <property type="match status" value="2"/>
</dbReference>
<dbReference type="InterPro" id="IPR019533">
    <property type="entry name" value="Peptidase_S26"/>
</dbReference>
<dbReference type="PRINTS" id="PR00727">
    <property type="entry name" value="LEADERPTASE"/>
</dbReference>
<dbReference type="InterPro" id="IPR019758">
    <property type="entry name" value="Pept_S26A_signal_pept_1_CS"/>
</dbReference>
<dbReference type="AlphaFoldDB" id="A0A1H5W4I7"/>
<name>A0A1H5W4I7_9ACTN</name>
<evidence type="ECO:0000256" key="2">
    <source>
        <dbReference type="ARBA" id="ARBA00004401"/>
    </source>
</evidence>
<dbReference type="Proteomes" id="UP000236732">
    <property type="component" value="Unassembled WGS sequence"/>
</dbReference>
<evidence type="ECO:0000256" key="1">
    <source>
        <dbReference type="ARBA" id="ARBA00000677"/>
    </source>
</evidence>
<keyword evidence="5" id="KW-0378">Hydrolase</keyword>
<evidence type="ECO:0000313" key="8">
    <source>
        <dbReference type="EMBL" id="SEF94419.1"/>
    </source>
</evidence>
<sequence length="137" mass="14758">MLVVIVALALSGGACLLWVRGRHLLVTVDGPSMEPAYAPGDRVLVRRVPFARVRRGQVVLVRRDPAQGTELVIKRAVAVPGDPVPRIGFPTLAETAVPAGKLLVVGDNRARSYDSRHHGYVPAERFVGVVVRSLPGR</sequence>
<evidence type="ECO:0000256" key="3">
    <source>
        <dbReference type="ARBA" id="ARBA00009370"/>
    </source>
</evidence>
<dbReference type="PANTHER" id="PTHR43390">
    <property type="entry name" value="SIGNAL PEPTIDASE I"/>
    <property type="match status" value="1"/>
</dbReference>
<dbReference type="PANTHER" id="PTHR43390:SF1">
    <property type="entry name" value="CHLOROPLAST PROCESSING PEPTIDASE"/>
    <property type="match status" value="1"/>
</dbReference>
<dbReference type="EC" id="3.4.21.89" evidence="4"/>
<accession>A0A1H5W4I7</accession>
<dbReference type="Gene3D" id="2.10.109.10">
    <property type="entry name" value="Umud Fragment, subunit A"/>
    <property type="match status" value="1"/>
</dbReference>
<dbReference type="EMBL" id="FNVT01000001">
    <property type="protein sequence ID" value="SEF94419.1"/>
    <property type="molecule type" value="Genomic_DNA"/>
</dbReference>
<gene>
    <name evidence="8" type="ORF">SAMN05444920_1011079</name>
</gene>
<feature type="active site" evidence="6">
    <location>
        <position position="32"/>
    </location>
</feature>
<dbReference type="PROSITE" id="PS00761">
    <property type="entry name" value="SPASE_I_3"/>
    <property type="match status" value="1"/>
</dbReference>
<dbReference type="InterPro" id="IPR036286">
    <property type="entry name" value="LexA/Signal_pep-like_sf"/>
</dbReference>
<feature type="domain" description="Peptidase S26" evidence="7">
    <location>
        <begin position="25"/>
        <end position="84"/>
    </location>
</feature>
<proteinExistence type="inferred from homology"/>
<feature type="active site" evidence="6">
    <location>
        <position position="74"/>
    </location>
</feature>
<reference evidence="8 9" key="1">
    <citation type="submission" date="2016-10" db="EMBL/GenBank/DDBJ databases">
        <authorList>
            <person name="de Groot N.N."/>
        </authorList>
    </citation>
    <scope>NUCLEOTIDE SEQUENCE [LARGE SCALE GENOMIC DNA]</scope>
    <source>
        <strain evidence="8 9">CGMCC 4.7037</strain>
    </source>
</reference>
<organism evidence="8 9">
    <name type="scientific">Nonomuraea solani</name>
    <dbReference type="NCBI Taxonomy" id="1144553"/>
    <lineage>
        <taxon>Bacteria</taxon>
        <taxon>Bacillati</taxon>
        <taxon>Actinomycetota</taxon>
        <taxon>Actinomycetes</taxon>
        <taxon>Streptosporangiales</taxon>
        <taxon>Streptosporangiaceae</taxon>
        <taxon>Nonomuraea</taxon>
    </lineage>
</organism>
<comment type="catalytic activity">
    <reaction evidence="1">
        <text>Cleavage of hydrophobic, N-terminal signal or leader sequences from secreted and periplasmic proteins.</text>
        <dbReference type="EC" id="3.4.21.89"/>
    </reaction>
</comment>
<dbReference type="GO" id="GO:0005886">
    <property type="term" value="C:plasma membrane"/>
    <property type="evidence" value="ECO:0007669"/>
    <property type="project" value="UniProtKB-SubCell"/>
</dbReference>
<dbReference type="GO" id="GO:0009003">
    <property type="term" value="F:signal peptidase activity"/>
    <property type="evidence" value="ECO:0007669"/>
    <property type="project" value="UniProtKB-EC"/>
</dbReference>
<dbReference type="GO" id="GO:0006465">
    <property type="term" value="P:signal peptide processing"/>
    <property type="evidence" value="ECO:0007669"/>
    <property type="project" value="InterPro"/>
</dbReference>
<evidence type="ECO:0000256" key="4">
    <source>
        <dbReference type="ARBA" id="ARBA00013208"/>
    </source>
</evidence>
<keyword evidence="9" id="KW-1185">Reference proteome</keyword>
<evidence type="ECO:0000259" key="7">
    <source>
        <dbReference type="Pfam" id="PF10502"/>
    </source>
</evidence>
<protein>
    <recommendedName>
        <fullName evidence="4">signal peptidase I</fullName>
        <ecNumber evidence="4">3.4.21.89</ecNumber>
    </recommendedName>
</protein>
<dbReference type="CDD" id="cd06530">
    <property type="entry name" value="S26_SPase_I"/>
    <property type="match status" value="1"/>
</dbReference>